<keyword evidence="2" id="KW-0736">Signalosome</keyword>
<keyword evidence="5" id="KW-1185">Reference proteome</keyword>
<proteinExistence type="inferred from homology"/>
<evidence type="ECO:0000313" key="5">
    <source>
        <dbReference type="Proteomes" id="UP000594263"/>
    </source>
</evidence>
<dbReference type="AlphaFoldDB" id="A0A7N0TDZ1"/>
<reference evidence="4" key="1">
    <citation type="submission" date="2021-01" db="UniProtKB">
        <authorList>
            <consortium name="EnsemblPlants"/>
        </authorList>
    </citation>
    <scope>IDENTIFICATION</scope>
</reference>
<comment type="similarity">
    <text evidence="1">Belongs to the CSN7/EIF3M family. CSN7 subfamily.</text>
</comment>
<evidence type="ECO:0000256" key="2">
    <source>
        <dbReference type="ARBA" id="ARBA00022790"/>
    </source>
</evidence>
<organism evidence="4 5">
    <name type="scientific">Kalanchoe fedtschenkoi</name>
    <name type="common">Lavender scallops</name>
    <name type="synonym">South American air plant</name>
    <dbReference type="NCBI Taxonomy" id="63787"/>
    <lineage>
        <taxon>Eukaryota</taxon>
        <taxon>Viridiplantae</taxon>
        <taxon>Streptophyta</taxon>
        <taxon>Embryophyta</taxon>
        <taxon>Tracheophyta</taxon>
        <taxon>Spermatophyta</taxon>
        <taxon>Magnoliopsida</taxon>
        <taxon>eudicotyledons</taxon>
        <taxon>Gunneridae</taxon>
        <taxon>Pentapetalae</taxon>
        <taxon>Saxifragales</taxon>
        <taxon>Crassulaceae</taxon>
        <taxon>Kalanchoe</taxon>
    </lineage>
</organism>
<dbReference type="Pfam" id="PF22061">
    <property type="entry name" value="CSN7_HB_subdom"/>
    <property type="match status" value="1"/>
</dbReference>
<evidence type="ECO:0000259" key="3">
    <source>
        <dbReference type="PROSITE" id="PS50250"/>
    </source>
</evidence>
<name>A0A7N0TDZ1_KALFE</name>
<dbReference type="PANTHER" id="PTHR15350:SF5">
    <property type="entry name" value="COP9 SIGNALOSOME COMPLEX SUBUNIT 7"/>
    <property type="match status" value="1"/>
</dbReference>
<evidence type="ECO:0000313" key="4">
    <source>
        <dbReference type="EnsemblPlants" id="Kaladp0033s0138.1.v1.1"/>
    </source>
</evidence>
<accession>A0A7N0TDZ1</accession>
<dbReference type="Gramene" id="Kaladp0033s0138.1.v1.1">
    <property type="protein sequence ID" value="Kaladp0033s0138.1.v1.1"/>
    <property type="gene ID" value="Kaladp0033s0138.v1.1"/>
</dbReference>
<dbReference type="PROSITE" id="PS50250">
    <property type="entry name" value="PCI"/>
    <property type="match status" value="1"/>
</dbReference>
<dbReference type="SMART" id="SM00088">
    <property type="entry name" value="PINT"/>
    <property type="match status" value="1"/>
</dbReference>
<evidence type="ECO:0000256" key="1">
    <source>
        <dbReference type="ARBA" id="ARBA00008482"/>
    </source>
</evidence>
<feature type="domain" description="PCI" evidence="3">
    <location>
        <begin position="1"/>
        <end position="159"/>
    </location>
</feature>
<sequence>MEIERKQADLIDHYVKQASSLNGSSLSVLILEATSNPSLFAFSEILAVPTVAQLEGTGQSAYLNLLRLFAYGTWSDYKSNAGSFLQLVPEQVLKLKQLTVLSMAEIGKVLPYDQLMQQLDVTNVRELEDFLINDCMYAGIVRGKLDQLRRCFELQFAAGRDLRPGQIGNMIDVLSSWLATSDNLLLSIQEKIKWADTMSELDKKQKTEYEVKVDEAKKLLSLKQGDTDFRGNEELFSESGGVMDYEEDRVRPKRRRHPMH</sequence>
<dbReference type="GO" id="GO:0008180">
    <property type="term" value="C:COP9 signalosome"/>
    <property type="evidence" value="ECO:0007669"/>
    <property type="project" value="UniProtKB-KW"/>
</dbReference>
<dbReference type="OMA" id="SACEYRH"/>
<dbReference type="InterPro" id="IPR045237">
    <property type="entry name" value="COPS7/eIF3m"/>
</dbReference>
<dbReference type="EnsemblPlants" id="Kaladp0033s0138.1.v1.1">
    <property type="protein sequence ID" value="Kaladp0033s0138.1.v1.1"/>
    <property type="gene ID" value="Kaladp0033s0138.v1.1"/>
</dbReference>
<dbReference type="Pfam" id="PF01399">
    <property type="entry name" value="PCI"/>
    <property type="match status" value="1"/>
</dbReference>
<dbReference type="InterPro" id="IPR000717">
    <property type="entry name" value="PCI_dom"/>
</dbReference>
<dbReference type="Proteomes" id="UP000594263">
    <property type="component" value="Unplaced"/>
</dbReference>
<dbReference type="PANTHER" id="PTHR15350">
    <property type="entry name" value="COP9 SIGNALOSOME COMPLEX SUBUNIT 7/DENDRITIC CELL PROTEIN GA17"/>
    <property type="match status" value="1"/>
</dbReference>
<protein>
    <recommendedName>
        <fullName evidence="3">PCI domain-containing protein</fullName>
    </recommendedName>
</protein>